<dbReference type="RefSeq" id="XP_067925588.1">
    <property type="nucleotide sequence ID" value="XM_068062434.1"/>
</dbReference>
<comment type="caution">
    <text evidence="2">The sequence shown here is derived from an EMBL/GenBank/DDBJ whole genome shotgun (WGS) entry which is preliminary data.</text>
</comment>
<evidence type="ECO:0000313" key="3">
    <source>
        <dbReference type="Proteomes" id="UP000221165"/>
    </source>
</evidence>
<name>A0A2C6L9U5_9APIC</name>
<accession>A0A2C6L9U5</accession>
<keyword evidence="2" id="KW-0418">Kinase</keyword>
<dbReference type="VEuPathDB" id="ToxoDB:CSUI_002232"/>
<feature type="compositionally biased region" description="Low complexity" evidence="1">
    <location>
        <begin position="208"/>
        <end position="217"/>
    </location>
</feature>
<dbReference type="Proteomes" id="UP000221165">
    <property type="component" value="Unassembled WGS sequence"/>
</dbReference>
<feature type="region of interest" description="Disordered" evidence="1">
    <location>
        <begin position="42"/>
        <end position="82"/>
    </location>
</feature>
<dbReference type="AlphaFoldDB" id="A0A2C6L9U5"/>
<reference evidence="2 3" key="1">
    <citation type="journal article" date="2017" name="Int. J. Parasitol.">
        <title>The genome of the protozoan parasite Cystoisospora suis and a reverse vaccinology approach to identify vaccine candidates.</title>
        <authorList>
            <person name="Palmieri N."/>
            <person name="Shrestha A."/>
            <person name="Ruttkowski B."/>
            <person name="Beck T."/>
            <person name="Vogl C."/>
            <person name="Tomley F."/>
            <person name="Blake D.P."/>
            <person name="Joachim A."/>
        </authorList>
    </citation>
    <scope>NUCLEOTIDE SEQUENCE [LARGE SCALE GENOMIC DNA]</scope>
    <source>
        <strain evidence="2 3">Wien I</strain>
    </source>
</reference>
<organism evidence="2 3">
    <name type="scientific">Cystoisospora suis</name>
    <dbReference type="NCBI Taxonomy" id="483139"/>
    <lineage>
        <taxon>Eukaryota</taxon>
        <taxon>Sar</taxon>
        <taxon>Alveolata</taxon>
        <taxon>Apicomplexa</taxon>
        <taxon>Conoidasida</taxon>
        <taxon>Coccidia</taxon>
        <taxon>Eucoccidiorida</taxon>
        <taxon>Eimeriorina</taxon>
        <taxon>Sarcocystidae</taxon>
        <taxon>Cystoisospora</taxon>
    </lineage>
</organism>
<evidence type="ECO:0000256" key="1">
    <source>
        <dbReference type="SAM" id="MobiDB-lite"/>
    </source>
</evidence>
<proteinExistence type="predicted"/>
<feature type="compositionally biased region" description="Low complexity" evidence="1">
    <location>
        <begin position="451"/>
        <end position="462"/>
    </location>
</feature>
<protein>
    <submittedName>
        <fullName evidence="2">Phosphofructokinase domain-containing protein</fullName>
    </submittedName>
</protein>
<feature type="compositionally biased region" description="Polar residues" evidence="1">
    <location>
        <begin position="271"/>
        <end position="282"/>
    </location>
</feature>
<evidence type="ECO:0000313" key="2">
    <source>
        <dbReference type="EMBL" id="PHJ23914.1"/>
    </source>
</evidence>
<dbReference type="GO" id="GO:0016301">
    <property type="term" value="F:kinase activity"/>
    <property type="evidence" value="ECO:0007669"/>
    <property type="project" value="UniProtKB-KW"/>
</dbReference>
<feature type="compositionally biased region" description="Basic and acidic residues" evidence="1">
    <location>
        <begin position="137"/>
        <end position="150"/>
    </location>
</feature>
<feature type="region of interest" description="Disordered" evidence="1">
    <location>
        <begin position="134"/>
        <end position="240"/>
    </location>
</feature>
<feature type="compositionally biased region" description="Basic and acidic residues" evidence="1">
    <location>
        <begin position="166"/>
        <end position="175"/>
    </location>
</feature>
<dbReference type="EMBL" id="MIGC01000930">
    <property type="protein sequence ID" value="PHJ23914.1"/>
    <property type="molecule type" value="Genomic_DNA"/>
</dbReference>
<feature type="compositionally biased region" description="Low complexity" evidence="1">
    <location>
        <begin position="151"/>
        <end position="165"/>
    </location>
</feature>
<keyword evidence="2" id="KW-0808">Transferase</keyword>
<feature type="compositionally biased region" description="Polar residues" evidence="1">
    <location>
        <begin position="181"/>
        <end position="190"/>
    </location>
</feature>
<dbReference type="GeneID" id="94425645"/>
<feature type="compositionally biased region" description="Basic and acidic residues" evidence="1">
    <location>
        <begin position="218"/>
        <end position="229"/>
    </location>
</feature>
<sequence length="643" mass="67105">MLIKTAQNLSPLEAERLRDPPQLPPCFVFSVSPCPLLLQTSAISPPSPHPSAGLSYGGRFTSSSSSSLEASSSVTCDPTAPQGSSVAAGVSLASGNVSAAAPPVRLATSPVISYSPFVVEEACLDVEVLAAAQNAGDPRDRTRGRTETIERAGGSTTSSLGSAARALKEAEEGAGERVLSSRRNLSNGSVGESRRRRHGDKGEGQRGGSRSSSISRGGDSRRGGKKEEQFSPAVSLGNTTGQAQVETSAFSYESSSGTAFLQVERESVFRLSSSPASPQTLEQHPPPSSRLLPRSDIKAGPSDDDIRTISADLLNFHPQISQHFPLLANSNTRIFRFTQRRVPKKVWQYDGETGELRAASLGGARADIGTLARCIPHAISLPNLSQAVEIAVKSGSAVLSPGGVPSRRRTSHGSVDVDPSRQSAYSHPRSGHAEGVGVWSSSGGFSGHPETPSLLTSSSTSLYPVSQTPGMISQVGERVGNPDSVSPHPSPATGEARTSDEPRNNTYGINGALEGGGALFGEGTSPGGHAPLLAGLGYTSSGPPAPVRPQPQQQHLFPVLPTRVERQWLPPLRIGVVVGGSAPSSGVHNVIVGLFHFLKHFTQQFPDCICRRGSRVATMPLAQGVTGTGAGTVLTKRQGVHPR</sequence>
<gene>
    <name evidence="2" type="ORF">CSUI_002232</name>
</gene>
<keyword evidence="3" id="KW-1185">Reference proteome</keyword>
<feature type="non-terminal residue" evidence="2">
    <location>
        <position position="643"/>
    </location>
</feature>
<feature type="region of interest" description="Disordered" evidence="1">
    <location>
        <begin position="397"/>
        <end position="504"/>
    </location>
</feature>
<feature type="region of interest" description="Disordered" evidence="1">
    <location>
        <begin position="271"/>
        <end position="302"/>
    </location>
</feature>
<feature type="compositionally biased region" description="Low complexity" evidence="1">
    <location>
        <begin position="62"/>
        <end position="73"/>
    </location>
</feature>